<gene>
    <name evidence="6" type="ORF">NKI33_32610</name>
</gene>
<keyword evidence="5" id="KW-0574">Periplasm</keyword>
<dbReference type="PANTHER" id="PTHR30006">
    <property type="entry name" value="THIAMINE-BINDING PERIPLASMIC PROTEIN-RELATED"/>
    <property type="match status" value="1"/>
</dbReference>
<dbReference type="PANTHER" id="PTHR30006:SF3">
    <property type="entry name" value="THIAMINE-BINDING PERIPLASMIC PROTEIN"/>
    <property type="match status" value="1"/>
</dbReference>
<evidence type="ECO:0000313" key="6">
    <source>
        <dbReference type="EMBL" id="MER8937672.1"/>
    </source>
</evidence>
<dbReference type="Pfam" id="PF13416">
    <property type="entry name" value="SBP_bac_8"/>
    <property type="match status" value="1"/>
</dbReference>
<evidence type="ECO:0000256" key="2">
    <source>
        <dbReference type="ARBA" id="ARBA00008520"/>
    </source>
</evidence>
<dbReference type="SUPFAM" id="SSF53850">
    <property type="entry name" value="Periplasmic binding protein-like II"/>
    <property type="match status" value="1"/>
</dbReference>
<comment type="subcellular location">
    <subcellularLocation>
        <location evidence="1">Periplasm</location>
    </subcellularLocation>
</comment>
<keyword evidence="3" id="KW-0813">Transport</keyword>
<comment type="caution">
    <text evidence="6">The sequence shown here is derived from an EMBL/GenBank/DDBJ whole genome shotgun (WGS) entry which is preliminary data.</text>
</comment>
<keyword evidence="4" id="KW-0732">Signal</keyword>
<dbReference type="PROSITE" id="PS51318">
    <property type="entry name" value="TAT"/>
    <property type="match status" value="1"/>
</dbReference>
<reference evidence="6 7" key="1">
    <citation type="journal article" date="2024" name="Proc. Natl. Acad. Sci. U.S.A.">
        <title>The evolutionary genomics of adaptation to stress in wild rhizobium bacteria.</title>
        <authorList>
            <person name="Kehlet-Delgado H."/>
            <person name="Montoya A.P."/>
            <person name="Jensen K.T."/>
            <person name="Wendlandt C.E."/>
            <person name="Dexheimer C."/>
            <person name="Roberts M."/>
            <person name="Torres Martinez L."/>
            <person name="Friesen M.L."/>
            <person name="Griffitts J.S."/>
            <person name="Porter S.S."/>
        </authorList>
    </citation>
    <scope>NUCLEOTIDE SEQUENCE [LARGE SCALE GENOMIC DNA]</scope>
    <source>
        <strain evidence="6 7">M0729</strain>
    </source>
</reference>
<dbReference type="EMBL" id="JAMYPJ010000090">
    <property type="protein sequence ID" value="MER8937672.1"/>
    <property type="molecule type" value="Genomic_DNA"/>
</dbReference>
<comment type="similarity">
    <text evidence="2">Belongs to the bacterial solute-binding protein 1 family.</text>
</comment>
<evidence type="ECO:0000256" key="3">
    <source>
        <dbReference type="ARBA" id="ARBA00022448"/>
    </source>
</evidence>
<proteinExistence type="inferred from homology"/>
<dbReference type="CDD" id="cd13589">
    <property type="entry name" value="PBP2_polyamine_RpCGA009"/>
    <property type="match status" value="1"/>
</dbReference>
<name>A0ABV1YR70_9HYPH</name>
<sequence>MSMSINRRRFMHGASAIAVGAMSYQSRRAAAQSSGELSVALNGGDYAKACIEAYVKPFEAETGIKVTPVAEEVPAATLELMVSTNSVSVDVIPVDATTTFKAPEKGLLEKIDYSIYKKDELDAIVEFTRTPYSVGSIVYALCMVYNTEKFPAGKPRPATWAEFWDVSKYPGVRAMSSGVDGSGPWEEALLADGVPADALYPLDIDRAFASLDKIKPHIRKWFVTGSENQQLLHDKVVDLAQSYDGRAVALMDQGAPIEVNRNQQKVTWESWGIPKGTKNLQNAQKFIEFVTRADRQAAFAKLIPYGPANRNAYKLLPEDVGRKFASHPDYLKASIVADSKWYATAGSDGVTNVERLIQRWNEWILQ</sequence>
<accession>A0ABV1YR70</accession>
<dbReference type="InterPro" id="IPR006311">
    <property type="entry name" value="TAT_signal"/>
</dbReference>
<evidence type="ECO:0000256" key="5">
    <source>
        <dbReference type="ARBA" id="ARBA00022764"/>
    </source>
</evidence>
<evidence type="ECO:0000313" key="7">
    <source>
        <dbReference type="Proteomes" id="UP001464387"/>
    </source>
</evidence>
<dbReference type="RefSeq" id="WP_352657945.1">
    <property type="nucleotide sequence ID" value="NZ_JAMYMY010000085.1"/>
</dbReference>
<dbReference type="InterPro" id="IPR006059">
    <property type="entry name" value="SBP"/>
</dbReference>
<protein>
    <submittedName>
        <fullName evidence="6">ABC transporter substrate-binding protein</fullName>
    </submittedName>
</protein>
<dbReference type="Proteomes" id="UP001464387">
    <property type="component" value="Unassembled WGS sequence"/>
</dbReference>
<organism evidence="6 7">
    <name type="scientific">Mesorhizobium opportunistum</name>
    <dbReference type="NCBI Taxonomy" id="593909"/>
    <lineage>
        <taxon>Bacteria</taxon>
        <taxon>Pseudomonadati</taxon>
        <taxon>Pseudomonadota</taxon>
        <taxon>Alphaproteobacteria</taxon>
        <taxon>Hyphomicrobiales</taxon>
        <taxon>Phyllobacteriaceae</taxon>
        <taxon>Mesorhizobium</taxon>
    </lineage>
</organism>
<keyword evidence="7" id="KW-1185">Reference proteome</keyword>
<evidence type="ECO:0000256" key="4">
    <source>
        <dbReference type="ARBA" id="ARBA00022729"/>
    </source>
</evidence>
<evidence type="ECO:0000256" key="1">
    <source>
        <dbReference type="ARBA" id="ARBA00004418"/>
    </source>
</evidence>
<dbReference type="Gene3D" id="3.40.190.10">
    <property type="entry name" value="Periplasmic binding protein-like II"/>
    <property type="match status" value="2"/>
</dbReference>